<organism evidence="1 2">
    <name type="scientific">Brevundimonas phage vB_BgoS-Bajun</name>
    <dbReference type="NCBI Taxonomy" id="2948594"/>
    <lineage>
        <taxon>Viruses</taxon>
        <taxon>Duplodnaviria</taxon>
        <taxon>Heunggongvirae</taxon>
        <taxon>Uroviricota</taxon>
        <taxon>Caudoviricetes</taxon>
        <taxon>Dolichocephalovirinae</taxon>
    </lineage>
</organism>
<evidence type="ECO:0000313" key="2">
    <source>
        <dbReference type="Proteomes" id="UP001057427"/>
    </source>
</evidence>
<accession>A0A9E7N7T9</accession>
<evidence type="ECO:0000313" key="1">
    <source>
        <dbReference type="EMBL" id="UTC29851.1"/>
    </source>
</evidence>
<protein>
    <submittedName>
        <fullName evidence="1">Uncharacterized protein</fullName>
    </submittedName>
</protein>
<proteinExistence type="predicted"/>
<keyword evidence="2" id="KW-1185">Reference proteome</keyword>
<name>A0A9E7N7T9_9CAUD</name>
<sequence>MTDFIDRRLKVTVSGPRGAGKTNLTLAIARMLTGYADQGLRADQIEAAPGDKDAAVALDHLNKGGKVETADRISVIMANVSEEIEPREVRTVGQLIEALQRLPAKAEVIGGECKPLKVVPQTTGAILING</sequence>
<dbReference type="EMBL" id="ON529858">
    <property type="protein sequence ID" value="UTC29851.1"/>
    <property type="molecule type" value="Genomic_DNA"/>
</dbReference>
<reference evidence="1" key="1">
    <citation type="submission" date="2022-05" db="EMBL/GenBank/DDBJ databases">
        <authorList>
            <person name="Friedrich I."/>
            <person name="Poehlein A."/>
            <person name="Schneider D."/>
            <person name="Hertel R."/>
            <person name="Daniel R."/>
        </authorList>
    </citation>
    <scope>NUCLEOTIDE SEQUENCE</scope>
</reference>
<gene>
    <name evidence="1" type="ORF">BAJUN_02210</name>
</gene>
<dbReference type="Proteomes" id="UP001057427">
    <property type="component" value="Segment"/>
</dbReference>